<dbReference type="Gene3D" id="3.40.50.720">
    <property type="entry name" value="NAD(P)-binding Rossmann-like Domain"/>
    <property type="match status" value="2"/>
</dbReference>
<dbReference type="PRINTS" id="PR00081">
    <property type="entry name" value="GDHRDH"/>
</dbReference>
<dbReference type="PANTHER" id="PTHR45458:SF1">
    <property type="entry name" value="SHORT CHAIN DEHYDROGENASE"/>
    <property type="match status" value="1"/>
</dbReference>
<proteinExistence type="predicted"/>
<gene>
    <name evidence="1" type="ORF">B0H16DRAFT_1724708</name>
</gene>
<reference evidence="1" key="1">
    <citation type="submission" date="2023-03" db="EMBL/GenBank/DDBJ databases">
        <title>Massive genome expansion in bonnet fungi (Mycena s.s.) driven by repeated elements and novel gene families across ecological guilds.</title>
        <authorList>
            <consortium name="Lawrence Berkeley National Laboratory"/>
            <person name="Harder C.B."/>
            <person name="Miyauchi S."/>
            <person name="Viragh M."/>
            <person name="Kuo A."/>
            <person name="Thoen E."/>
            <person name="Andreopoulos B."/>
            <person name="Lu D."/>
            <person name="Skrede I."/>
            <person name="Drula E."/>
            <person name="Henrissat B."/>
            <person name="Morin E."/>
            <person name="Kohler A."/>
            <person name="Barry K."/>
            <person name="LaButti K."/>
            <person name="Morin E."/>
            <person name="Salamov A."/>
            <person name="Lipzen A."/>
            <person name="Mereny Z."/>
            <person name="Hegedus B."/>
            <person name="Baldrian P."/>
            <person name="Stursova M."/>
            <person name="Weitz H."/>
            <person name="Taylor A."/>
            <person name="Grigoriev I.V."/>
            <person name="Nagy L.G."/>
            <person name="Martin F."/>
            <person name="Kauserud H."/>
        </authorList>
    </citation>
    <scope>NUCLEOTIDE SEQUENCE</scope>
    <source>
        <strain evidence="1">CBHHK182m</strain>
    </source>
</reference>
<evidence type="ECO:0000313" key="2">
    <source>
        <dbReference type="Proteomes" id="UP001215598"/>
    </source>
</evidence>
<organism evidence="1 2">
    <name type="scientific">Mycena metata</name>
    <dbReference type="NCBI Taxonomy" id="1033252"/>
    <lineage>
        <taxon>Eukaryota</taxon>
        <taxon>Fungi</taxon>
        <taxon>Dikarya</taxon>
        <taxon>Basidiomycota</taxon>
        <taxon>Agaricomycotina</taxon>
        <taxon>Agaricomycetes</taxon>
        <taxon>Agaricomycetidae</taxon>
        <taxon>Agaricales</taxon>
        <taxon>Marasmiineae</taxon>
        <taxon>Mycenaceae</taxon>
        <taxon>Mycena</taxon>
    </lineage>
</organism>
<comment type="caution">
    <text evidence="1">The sequence shown here is derived from an EMBL/GenBank/DDBJ whole genome shotgun (WGS) entry which is preliminary data.</text>
</comment>
<dbReference type="InterPro" id="IPR036291">
    <property type="entry name" value="NAD(P)-bd_dom_sf"/>
</dbReference>
<dbReference type="AlphaFoldDB" id="A0AAD7IUX1"/>
<sequence length="222" mass="24522">MLPPTTWMVTGANRGLGLELCRRLLADPQRFVIAATRSPEEAHELQKISRANPERVHIQKLDVTSVEEAKAAAEQVARLPIIEQNGLDCFVSNAGVCSGGPRTVTEMDMDELKDCVNANTIGTIISTHAFLPSCGREKSKAGSDWYNLHLHHELHSEGFTIAAFLPGYMNTKMAHINNNYDDESMMLDPAVAAANSLRLLDRLRPEDSGKKWSTQTGLEVPW</sequence>
<protein>
    <recommendedName>
        <fullName evidence="3">NAD(P)-binding protein</fullName>
    </recommendedName>
</protein>
<dbReference type="EMBL" id="JARKIB010000066">
    <property type="protein sequence ID" value="KAJ7750308.1"/>
    <property type="molecule type" value="Genomic_DNA"/>
</dbReference>
<accession>A0AAD7IUX1</accession>
<dbReference type="SUPFAM" id="SSF51735">
    <property type="entry name" value="NAD(P)-binding Rossmann-fold domains"/>
    <property type="match status" value="1"/>
</dbReference>
<dbReference type="InterPro" id="IPR002347">
    <property type="entry name" value="SDR_fam"/>
</dbReference>
<dbReference type="PANTHER" id="PTHR45458">
    <property type="entry name" value="SHORT-CHAIN DEHYDROGENASE/REDUCTASE SDR"/>
    <property type="match status" value="1"/>
</dbReference>
<keyword evidence="2" id="KW-1185">Reference proteome</keyword>
<dbReference type="Pfam" id="PF00106">
    <property type="entry name" value="adh_short"/>
    <property type="match status" value="1"/>
</dbReference>
<dbReference type="Proteomes" id="UP001215598">
    <property type="component" value="Unassembled WGS sequence"/>
</dbReference>
<dbReference type="InterPro" id="IPR052184">
    <property type="entry name" value="SDR_enzymes"/>
</dbReference>
<evidence type="ECO:0000313" key="1">
    <source>
        <dbReference type="EMBL" id="KAJ7750308.1"/>
    </source>
</evidence>
<dbReference type="GO" id="GO:0016616">
    <property type="term" value="F:oxidoreductase activity, acting on the CH-OH group of donors, NAD or NADP as acceptor"/>
    <property type="evidence" value="ECO:0007669"/>
    <property type="project" value="TreeGrafter"/>
</dbReference>
<evidence type="ECO:0008006" key="3">
    <source>
        <dbReference type="Google" id="ProtNLM"/>
    </source>
</evidence>
<name>A0AAD7IUX1_9AGAR</name>